<feature type="domain" description="ATP-grasp" evidence="8">
    <location>
        <begin position="150"/>
        <end position="412"/>
    </location>
</feature>
<keyword evidence="2" id="KW-0436">Ligase</keyword>
<name>A4S0G2_OSTLU</name>
<evidence type="ECO:0000256" key="7">
    <source>
        <dbReference type="SAM" id="MobiDB-lite"/>
    </source>
</evidence>
<dbReference type="KEGG" id="olu:OSTLU_35218"/>
<evidence type="ECO:0000256" key="2">
    <source>
        <dbReference type="ARBA" id="ARBA00022598"/>
    </source>
</evidence>
<dbReference type="STRING" id="436017.A4S0G2"/>
<dbReference type="Gramene" id="ABO97033">
    <property type="protein sequence ID" value="ABO97033"/>
    <property type="gene ID" value="OSTLU_35218"/>
</dbReference>
<evidence type="ECO:0000256" key="1">
    <source>
        <dbReference type="ARBA" id="ARBA00006820"/>
    </source>
</evidence>
<dbReference type="SUPFAM" id="SSF56059">
    <property type="entry name" value="Glutathione synthetase ATP-binding domain-like"/>
    <property type="match status" value="1"/>
</dbReference>
<keyword evidence="10" id="KW-1185">Reference proteome</keyword>
<sequence>MATSLDEPARGRTSGVDSTSNARLNSQDVEERSTERADSRSALTAVDRARGRAGVARESSQPCRPRAVRFATTMPNTITHSIMLARGWSEVSPTDSNWDLFYADVGWIHENVPYKSGAHMAEHQRVNHFANHVELTRKDLMAKNLNRAKRQAAKKGGTEAAKCFDILPLTYVMPHEALMMQRAFRDHGGLWIMKPIGRAQGKGIFMVHKLSQITKWLAEREKSGAENICIDNYVAQRYISNPYCVGGRKFDMRLYVLVLSYRPLRAYLYREGFARFTAARYTCDKESLGDEMVHLTNHSVQKRDANYDASKCDLRWSARSVRQYIAAKHGTATSDALIEEITKLIINSLLSVAPVMINDRHCFEMYGYDVMLDENLRPWLIEVNASPSMSVDSASDRALKTALFEDVLNVVDMEKQFDRTSDTAKRVGGFDLIHDGVVVEENLRLLGALNDDRESSLARTQMVYDEKMAM</sequence>
<dbReference type="eggNOG" id="KOG2157">
    <property type="taxonomic scope" value="Eukaryota"/>
</dbReference>
<protein>
    <recommendedName>
        <fullName evidence="5">Tubulin--tyrosine ligase-like protein 9</fullName>
    </recommendedName>
</protein>
<dbReference type="GO" id="GO:0070740">
    <property type="term" value="F:tubulin-glutamic acid ligase activity"/>
    <property type="evidence" value="ECO:0007669"/>
    <property type="project" value="TreeGrafter"/>
</dbReference>
<evidence type="ECO:0000259" key="8">
    <source>
        <dbReference type="PROSITE" id="PS50975"/>
    </source>
</evidence>
<reference evidence="9 10" key="1">
    <citation type="journal article" date="2007" name="Proc. Natl. Acad. Sci. U.S.A.">
        <title>The tiny eukaryote Ostreococcus provides genomic insights into the paradox of plankton speciation.</title>
        <authorList>
            <person name="Palenik B."/>
            <person name="Grimwood J."/>
            <person name="Aerts A."/>
            <person name="Rouze P."/>
            <person name="Salamov A."/>
            <person name="Putnam N."/>
            <person name="Dupont C."/>
            <person name="Jorgensen R."/>
            <person name="Derelle E."/>
            <person name="Rombauts S."/>
            <person name="Zhou K."/>
            <person name="Otillar R."/>
            <person name="Merchant S.S."/>
            <person name="Podell S."/>
            <person name="Gaasterland T."/>
            <person name="Napoli C."/>
            <person name="Gendler K."/>
            <person name="Manuell A."/>
            <person name="Tai V."/>
            <person name="Vallon O."/>
            <person name="Piganeau G."/>
            <person name="Jancek S."/>
            <person name="Heijde M."/>
            <person name="Jabbari K."/>
            <person name="Bowler C."/>
            <person name="Lohr M."/>
            <person name="Robbens S."/>
            <person name="Werner G."/>
            <person name="Dubchak I."/>
            <person name="Pazour G.J."/>
            <person name="Ren Q."/>
            <person name="Paulsen I."/>
            <person name="Delwiche C."/>
            <person name="Schmutz J."/>
            <person name="Rokhsar D."/>
            <person name="Van de Peer Y."/>
            <person name="Moreau H."/>
            <person name="Grigoriev I.V."/>
        </authorList>
    </citation>
    <scope>NUCLEOTIDE SEQUENCE [LARGE SCALE GENOMIC DNA]</scope>
    <source>
        <strain evidence="9 10">CCE9901</strain>
    </source>
</reference>
<dbReference type="Proteomes" id="UP000001568">
    <property type="component" value="Chromosome 7"/>
</dbReference>
<evidence type="ECO:0000256" key="6">
    <source>
        <dbReference type="PROSITE-ProRule" id="PRU00409"/>
    </source>
</evidence>
<dbReference type="PROSITE" id="PS50975">
    <property type="entry name" value="ATP_GRASP"/>
    <property type="match status" value="1"/>
</dbReference>
<dbReference type="GO" id="GO:0000226">
    <property type="term" value="P:microtubule cytoskeleton organization"/>
    <property type="evidence" value="ECO:0007669"/>
    <property type="project" value="TreeGrafter"/>
</dbReference>
<evidence type="ECO:0000256" key="3">
    <source>
        <dbReference type="ARBA" id="ARBA00022741"/>
    </source>
</evidence>
<dbReference type="Pfam" id="PF03133">
    <property type="entry name" value="TTL"/>
    <property type="match status" value="1"/>
</dbReference>
<feature type="compositionally biased region" description="Polar residues" evidence="7">
    <location>
        <begin position="15"/>
        <end position="27"/>
    </location>
</feature>
<dbReference type="RefSeq" id="XP_001418740.1">
    <property type="nucleotide sequence ID" value="XM_001418703.1"/>
</dbReference>
<dbReference type="AlphaFoldDB" id="A4S0G2"/>
<dbReference type="InterPro" id="IPR004344">
    <property type="entry name" value="TTL/TTLL_fam"/>
</dbReference>
<dbReference type="GO" id="GO:0046872">
    <property type="term" value="F:metal ion binding"/>
    <property type="evidence" value="ECO:0007669"/>
    <property type="project" value="InterPro"/>
</dbReference>
<dbReference type="GO" id="GO:0036064">
    <property type="term" value="C:ciliary basal body"/>
    <property type="evidence" value="ECO:0007669"/>
    <property type="project" value="TreeGrafter"/>
</dbReference>
<dbReference type="PANTHER" id="PTHR12241">
    <property type="entry name" value="TUBULIN POLYGLUTAMYLASE"/>
    <property type="match status" value="1"/>
</dbReference>
<proteinExistence type="inferred from homology"/>
<dbReference type="EMBL" id="CP000587">
    <property type="protein sequence ID" value="ABO97033.1"/>
    <property type="molecule type" value="Genomic_DNA"/>
</dbReference>
<dbReference type="Gene3D" id="3.30.470.20">
    <property type="entry name" value="ATP-grasp fold, B domain"/>
    <property type="match status" value="1"/>
</dbReference>
<dbReference type="InterPro" id="IPR011761">
    <property type="entry name" value="ATP-grasp"/>
</dbReference>
<dbReference type="GO" id="GO:0005524">
    <property type="term" value="F:ATP binding"/>
    <property type="evidence" value="ECO:0007669"/>
    <property type="project" value="UniProtKB-UniRule"/>
</dbReference>
<dbReference type="GO" id="GO:0015631">
    <property type="term" value="F:tubulin binding"/>
    <property type="evidence" value="ECO:0007669"/>
    <property type="project" value="TreeGrafter"/>
</dbReference>
<dbReference type="OrthoDB" id="202825at2759"/>
<dbReference type="GeneID" id="5002908"/>
<evidence type="ECO:0000256" key="4">
    <source>
        <dbReference type="ARBA" id="ARBA00022840"/>
    </source>
</evidence>
<dbReference type="PROSITE" id="PS51221">
    <property type="entry name" value="TTL"/>
    <property type="match status" value="1"/>
</dbReference>
<keyword evidence="3 6" id="KW-0547">Nucleotide-binding</keyword>
<keyword evidence="4 6" id="KW-0067">ATP-binding</keyword>
<evidence type="ECO:0000256" key="5">
    <source>
        <dbReference type="ARBA" id="ARBA00030445"/>
    </source>
</evidence>
<dbReference type="PANTHER" id="PTHR12241:SF39">
    <property type="entry name" value="TUBULIN POLYGLUTAMYLASE TTLL9-RELATED"/>
    <property type="match status" value="1"/>
</dbReference>
<evidence type="ECO:0000313" key="9">
    <source>
        <dbReference type="EMBL" id="ABO97033.1"/>
    </source>
</evidence>
<feature type="region of interest" description="Disordered" evidence="7">
    <location>
        <begin position="1"/>
        <end position="42"/>
    </location>
</feature>
<dbReference type="OMA" id="NDITMHL"/>
<evidence type="ECO:0000313" key="10">
    <source>
        <dbReference type="Proteomes" id="UP000001568"/>
    </source>
</evidence>
<accession>A4S0G2</accession>
<gene>
    <name evidence="9" type="ORF">OSTLU_35218</name>
</gene>
<organism evidence="9 10">
    <name type="scientific">Ostreococcus lucimarinus (strain CCE9901)</name>
    <dbReference type="NCBI Taxonomy" id="436017"/>
    <lineage>
        <taxon>Eukaryota</taxon>
        <taxon>Viridiplantae</taxon>
        <taxon>Chlorophyta</taxon>
        <taxon>Mamiellophyceae</taxon>
        <taxon>Mamiellales</taxon>
        <taxon>Bathycoccaceae</taxon>
        <taxon>Ostreococcus</taxon>
    </lineage>
</organism>
<dbReference type="HOGENOM" id="CLU_010131_0_1_1"/>
<feature type="compositionally biased region" description="Basic and acidic residues" evidence="7">
    <location>
        <begin position="29"/>
        <end position="39"/>
    </location>
</feature>
<comment type="similarity">
    <text evidence="1">Belongs to the tubulin--tyrosine ligase family.</text>
</comment>